<feature type="compositionally biased region" description="Polar residues" evidence="1">
    <location>
        <begin position="1"/>
        <end position="17"/>
    </location>
</feature>
<dbReference type="AlphaFoldDB" id="A0AAV5IK71"/>
<reference evidence="3 4" key="1">
    <citation type="journal article" date="2021" name="Commun. Biol.">
        <title>The genome of Shorea leprosula (Dipterocarpaceae) highlights the ecological relevance of drought in aseasonal tropical rainforests.</title>
        <authorList>
            <person name="Ng K.K.S."/>
            <person name="Kobayashi M.J."/>
            <person name="Fawcett J.A."/>
            <person name="Hatakeyama M."/>
            <person name="Paape T."/>
            <person name="Ng C.H."/>
            <person name="Ang C.C."/>
            <person name="Tnah L.H."/>
            <person name="Lee C.T."/>
            <person name="Nishiyama T."/>
            <person name="Sese J."/>
            <person name="O'Brien M.J."/>
            <person name="Copetti D."/>
            <person name="Mohd Noor M.I."/>
            <person name="Ong R.C."/>
            <person name="Putra M."/>
            <person name="Sireger I.Z."/>
            <person name="Indrioko S."/>
            <person name="Kosugi Y."/>
            <person name="Izuno A."/>
            <person name="Isagi Y."/>
            <person name="Lee S.L."/>
            <person name="Shimizu K.K."/>
        </authorList>
    </citation>
    <scope>NUCLEOTIDE SEQUENCE [LARGE SCALE GENOMIC DNA]</scope>
    <source>
        <strain evidence="3">214</strain>
    </source>
</reference>
<name>A0AAV5IK71_9ROSI</name>
<evidence type="ECO:0000313" key="4">
    <source>
        <dbReference type="Proteomes" id="UP001054252"/>
    </source>
</evidence>
<organism evidence="3 4">
    <name type="scientific">Rubroshorea leprosula</name>
    <dbReference type="NCBI Taxonomy" id="152421"/>
    <lineage>
        <taxon>Eukaryota</taxon>
        <taxon>Viridiplantae</taxon>
        <taxon>Streptophyta</taxon>
        <taxon>Embryophyta</taxon>
        <taxon>Tracheophyta</taxon>
        <taxon>Spermatophyta</taxon>
        <taxon>Magnoliopsida</taxon>
        <taxon>eudicotyledons</taxon>
        <taxon>Gunneridae</taxon>
        <taxon>Pentapetalae</taxon>
        <taxon>rosids</taxon>
        <taxon>malvids</taxon>
        <taxon>Malvales</taxon>
        <taxon>Dipterocarpaceae</taxon>
        <taxon>Rubroshorea</taxon>
    </lineage>
</organism>
<dbReference type="Gene3D" id="3.40.630.30">
    <property type="match status" value="1"/>
</dbReference>
<dbReference type="PANTHER" id="PTHR13355">
    <property type="entry name" value="GLUCOSAMINE 6-PHOSPHATE N-ACETYLTRANSFERASE"/>
    <property type="match status" value="1"/>
</dbReference>
<dbReference type="PROSITE" id="PS51186">
    <property type="entry name" value="GNAT"/>
    <property type="match status" value="1"/>
</dbReference>
<feature type="domain" description="N-acetyltransferase" evidence="2">
    <location>
        <begin position="122"/>
        <end position="260"/>
    </location>
</feature>
<evidence type="ECO:0000313" key="3">
    <source>
        <dbReference type="EMBL" id="GKU98237.1"/>
    </source>
</evidence>
<dbReference type="InterPro" id="IPR000182">
    <property type="entry name" value="GNAT_dom"/>
</dbReference>
<dbReference type="SUPFAM" id="SSF55729">
    <property type="entry name" value="Acyl-CoA N-acyltransferases (Nat)"/>
    <property type="match status" value="1"/>
</dbReference>
<dbReference type="GO" id="GO:0008080">
    <property type="term" value="F:N-acetyltransferase activity"/>
    <property type="evidence" value="ECO:0007669"/>
    <property type="project" value="TreeGrafter"/>
</dbReference>
<dbReference type="PANTHER" id="PTHR13355:SF15">
    <property type="entry name" value="GCN5-RELATED N-ACETYLTRANSFERASE 3, CHLOROPLASTIC"/>
    <property type="match status" value="1"/>
</dbReference>
<dbReference type="InterPro" id="IPR039143">
    <property type="entry name" value="GNPNAT1-like"/>
</dbReference>
<comment type="caution">
    <text evidence="3">The sequence shown here is derived from an EMBL/GenBank/DDBJ whole genome shotgun (WGS) entry which is preliminary data.</text>
</comment>
<protein>
    <recommendedName>
        <fullName evidence="2">N-acetyltransferase domain-containing protein</fullName>
    </recommendedName>
</protein>
<evidence type="ECO:0000259" key="2">
    <source>
        <dbReference type="PROSITE" id="PS51186"/>
    </source>
</evidence>
<feature type="region of interest" description="Disordered" evidence="1">
    <location>
        <begin position="1"/>
        <end position="28"/>
    </location>
</feature>
<dbReference type="Proteomes" id="UP001054252">
    <property type="component" value="Unassembled WGS sequence"/>
</dbReference>
<proteinExistence type="predicted"/>
<dbReference type="InterPro" id="IPR016181">
    <property type="entry name" value="Acyl_CoA_acyltransferase"/>
</dbReference>
<accession>A0AAV5IK71</accession>
<keyword evidence="4" id="KW-1185">Reference proteome</keyword>
<dbReference type="EMBL" id="BPVZ01000012">
    <property type="protein sequence ID" value="GKU98237.1"/>
    <property type="molecule type" value="Genomic_DNA"/>
</dbReference>
<dbReference type="Pfam" id="PF00583">
    <property type="entry name" value="Acetyltransf_1"/>
    <property type="match status" value="1"/>
</dbReference>
<evidence type="ECO:0000256" key="1">
    <source>
        <dbReference type="SAM" id="MobiDB-lite"/>
    </source>
</evidence>
<gene>
    <name evidence="3" type="ORF">SLEP1_g11267</name>
</gene>
<sequence>MGTLVAVSNSTTSQRTIRSGSSRGGGGRGGFSCYTMELGWIRSRRSNMKTSLKSKAPPQMIPIYMSTHLSDINLEELRELYGNCSHSCHRFPRVDPHTGRVDEVIDITKLRIALSHSSVLLSIFCNPQHVNLTQTANSEKQKQKQVKGFVRGFLETVLPVTPYSGQLVGFGRAVSDFGLTASIYDVMVIPSLQGIGIGRIIVEKIVRILTARGIYDIAALCSEKERLFFKACGFGSDILGSTTMMYTRTVSSCSEGHQNQIVRRAGQKVLLSPPLKESSESSAFLKTSKSELV</sequence>